<dbReference type="InterPro" id="IPR005025">
    <property type="entry name" value="FMN_Rdtase-like_dom"/>
</dbReference>
<dbReference type="Pfam" id="PF03358">
    <property type="entry name" value="FMN_red"/>
    <property type="match status" value="1"/>
</dbReference>
<evidence type="ECO:0000259" key="2">
    <source>
        <dbReference type="Pfam" id="PF03358"/>
    </source>
</evidence>
<dbReference type="AlphaFoldDB" id="A0A8H5UYZ7"/>
<protein>
    <submittedName>
        <fullName evidence="3">Nadph-dependent fmn reductase</fullName>
    </submittedName>
</protein>
<keyword evidence="4" id="KW-1185">Reference proteome</keyword>
<organism evidence="3 4">
    <name type="scientific">Fusarium pseudocircinatum</name>
    <dbReference type="NCBI Taxonomy" id="56676"/>
    <lineage>
        <taxon>Eukaryota</taxon>
        <taxon>Fungi</taxon>
        <taxon>Dikarya</taxon>
        <taxon>Ascomycota</taxon>
        <taxon>Pezizomycotina</taxon>
        <taxon>Sordariomycetes</taxon>
        <taxon>Hypocreomycetidae</taxon>
        <taxon>Hypocreales</taxon>
        <taxon>Nectriaceae</taxon>
        <taxon>Fusarium</taxon>
        <taxon>Fusarium fujikuroi species complex</taxon>
    </lineage>
</organism>
<evidence type="ECO:0000313" key="4">
    <source>
        <dbReference type="Proteomes" id="UP000546213"/>
    </source>
</evidence>
<reference evidence="3 4" key="1">
    <citation type="submission" date="2020-05" db="EMBL/GenBank/DDBJ databases">
        <title>Identification and distribution of gene clusters putatively required for synthesis of sphingolipid metabolism inhibitors in phylogenetically diverse species of the filamentous fungus Fusarium.</title>
        <authorList>
            <person name="Kim H.-S."/>
            <person name="Busman M."/>
            <person name="Brown D.W."/>
            <person name="Divon H."/>
            <person name="Uhlig S."/>
            <person name="Proctor R.H."/>
        </authorList>
    </citation>
    <scope>NUCLEOTIDE SEQUENCE [LARGE SCALE GENOMIC DNA]</scope>
    <source>
        <strain evidence="3 4">NRRL 36939</strain>
    </source>
</reference>
<name>A0A8H5UYZ7_9HYPO</name>
<feature type="region of interest" description="Disordered" evidence="1">
    <location>
        <begin position="56"/>
        <end position="78"/>
    </location>
</feature>
<sequence>MHILGLSAGSRYGNSEILLEAALRAAGQSSPGATTSMIRVPSLRFPRYARPLPTSLLPKAVSSNSDDPGQDDPDDRSKVYDTIMDADAIIIATPVYCHLPPGCLKTLFDTILGPHADMTLAMGHENAKQDGAKTTTPVNIDPRMLKPRVSGFIVVSGSGEEMPEQWSLGLVALHQTVYPLQATTVDQATINGYGIAGSVLINKEKTVGRAELLGRRIASQLHKPLGEAEYLGPEEDGSCPYCHLRIIQWREQQRIECGTCGAHGQACISENGSIRLEWDRDSSVSHLTIKGKHKHMKDLKTRTDESRPLAKLHAEHNDYKAAIISRLSKL</sequence>
<feature type="domain" description="NADPH-dependent FMN reductase-like" evidence="2">
    <location>
        <begin position="1"/>
        <end position="111"/>
    </location>
</feature>
<dbReference type="Proteomes" id="UP000546213">
    <property type="component" value="Unassembled WGS sequence"/>
</dbReference>
<evidence type="ECO:0000313" key="3">
    <source>
        <dbReference type="EMBL" id="KAF5603378.1"/>
    </source>
</evidence>
<dbReference type="OrthoDB" id="4407678at2759"/>
<dbReference type="InterPro" id="IPR029039">
    <property type="entry name" value="Flavoprotein-like_sf"/>
</dbReference>
<accession>A0A8H5UYZ7</accession>
<proteinExistence type="predicted"/>
<dbReference type="EMBL" id="JAAOAS010000029">
    <property type="protein sequence ID" value="KAF5603378.1"/>
    <property type="molecule type" value="Genomic_DNA"/>
</dbReference>
<dbReference type="GO" id="GO:0016491">
    <property type="term" value="F:oxidoreductase activity"/>
    <property type="evidence" value="ECO:0007669"/>
    <property type="project" value="InterPro"/>
</dbReference>
<gene>
    <name evidence="3" type="ORF">FPCIR_1371</name>
</gene>
<evidence type="ECO:0000256" key="1">
    <source>
        <dbReference type="SAM" id="MobiDB-lite"/>
    </source>
</evidence>
<comment type="caution">
    <text evidence="3">The sequence shown here is derived from an EMBL/GenBank/DDBJ whole genome shotgun (WGS) entry which is preliminary data.</text>
</comment>
<dbReference type="Gene3D" id="3.40.50.360">
    <property type="match status" value="1"/>
</dbReference>
<dbReference type="SUPFAM" id="SSF52218">
    <property type="entry name" value="Flavoproteins"/>
    <property type="match status" value="1"/>
</dbReference>